<protein>
    <submittedName>
        <fullName evidence="2">Uncharacterized protein</fullName>
    </submittedName>
</protein>
<dbReference type="RefSeq" id="WP_223875685.1">
    <property type="nucleotide sequence ID" value="NZ_CP099530.1"/>
</dbReference>
<proteinExistence type="predicted"/>
<dbReference type="AlphaFoldDB" id="A0AA46SWL2"/>
<accession>A0AA46SWL2</accession>
<sequence>MPTLPARDPARLVMRTHARALLRDPRDAAAHLARLHAALQLHDNEPTQGVLADLFVALPRHDVALRQLALQMAAAHLAPHVAETFQRHSQGHALLPINALATRWSVLARPSADVPARVRRASPDHSRRMVREVVDALCDGAPIAAARCEREFLDYCISCQDKLAFMLATRELRRHALALGDRWDSTARWLQQREPLGGRNVDALSFSSASAPR</sequence>
<dbReference type="Proteomes" id="UP001164392">
    <property type="component" value="Chromosome"/>
</dbReference>
<evidence type="ECO:0000313" key="1">
    <source>
        <dbReference type="EMBL" id="MCW0397486.1"/>
    </source>
</evidence>
<dbReference type="EMBL" id="CP099534">
    <property type="protein sequence ID" value="UYK89927.1"/>
    <property type="molecule type" value="Genomic_DNA"/>
</dbReference>
<gene>
    <name evidence="1" type="ORF">NB700_000042</name>
    <name evidence="2" type="ORF">NG824_05730</name>
</gene>
<evidence type="ECO:0000313" key="3">
    <source>
        <dbReference type="Proteomes" id="UP001164392"/>
    </source>
</evidence>
<reference evidence="2 4" key="1">
    <citation type="submission" date="2022-06" db="EMBL/GenBank/DDBJ databases">
        <title>Dynamics of rice microbiomes reveals core vertical transmitted seed endophytes.</title>
        <authorList>
            <person name="Liao K."/>
            <person name="Zhang X."/>
        </authorList>
    </citation>
    <scope>NUCLEOTIDE SEQUENCE</scope>
    <source>
        <strain evidence="2">JR3-14</strain>
        <strain evidence="1 4">YT10-10-1</strain>
    </source>
</reference>
<dbReference type="EMBL" id="JANFWR010000001">
    <property type="protein sequence ID" value="MCW0397486.1"/>
    <property type="molecule type" value="Genomic_DNA"/>
</dbReference>
<evidence type="ECO:0000313" key="4">
    <source>
        <dbReference type="Proteomes" id="UP001320843"/>
    </source>
</evidence>
<keyword evidence="4" id="KW-1185">Reference proteome</keyword>
<evidence type="ECO:0000313" key="2">
    <source>
        <dbReference type="EMBL" id="UYK89927.1"/>
    </source>
</evidence>
<organism evidence="2 3">
    <name type="scientific">Xanthomonas sacchari</name>
    <dbReference type="NCBI Taxonomy" id="56458"/>
    <lineage>
        <taxon>Bacteria</taxon>
        <taxon>Pseudomonadati</taxon>
        <taxon>Pseudomonadota</taxon>
        <taxon>Gammaproteobacteria</taxon>
        <taxon>Lysobacterales</taxon>
        <taxon>Lysobacteraceae</taxon>
        <taxon>Xanthomonas</taxon>
    </lineage>
</organism>
<name>A0AA46SWL2_9XANT</name>
<dbReference type="Proteomes" id="UP001320843">
    <property type="component" value="Unassembled WGS sequence"/>
</dbReference>